<dbReference type="InterPro" id="IPR042095">
    <property type="entry name" value="SUMF_sf"/>
</dbReference>
<dbReference type="InterPro" id="IPR016187">
    <property type="entry name" value="CTDL_fold"/>
</dbReference>
<organism evidence="3 4">
    <name type="scientific">Dolichospermum compactum NIES-806</name>
    <dbReference type="NCBI Taxonomy" id="1973481"/>
    <lineage>
        <taxon>Bacteria</taxon>
        <taxon>Bacillati</taxon>
        <taxon>Cyanobacteriota</taxon>
        <taxon>Cyanophyceae</taxon>
        <taxon>Nostocales</taxon>
        <taxon>Aphanizomenonaceae</taxon>
        <taxon>Dolichospermum</taxon>
        <taxon>Dolichospermum compactum</taxon>
    </lineage>
</organism>
<accession>A0A1Z4V1B7</accession>
<name>A0A1Z4V1B7_9CYAN</name>
<dbReference type="AlphaFoldDB" id="A0A1Z4V1B7"/>
<protein>
    <recommendedName>
        <fullName evidence="2">Sulfatase-modifying factor enzyme-like domain-containing protein</fullName>
    </recommendedName>
</protein>
<dbReference type="Pfam" id="PF03781">
    <property type="entry name" value="FGE-sulfatase"/>
    <property type="match status" value="1"/>
</dbReference>
<dbReference type="InterPro" id="IPR005532">
    <property type="entry name" value="SUMF_dom"/>
</dbReference>
<dbReference type="InterPro" id="IPR016024">
    <property type="entry name" value="ARM-type_fold"/>
</dbReference>
<comment type="similarity">
    <text evidence="1">Belongs to the CpcE/RpcE/PecE family.</text>
</comment>
<dbReference type="InterPro" id="IPR051043">
    <property type="entry name" value="Sulfatase_Mod_Factor_Kinase"/>
</dbReference>
<dbReference type="EMBL" id="AP018316">
    <property type="protein sequence ID" value="BAZ85095.1"/>
    <property type="molecule type" value="Genomic_DNA"/>
</dbReference>
<dbReference type="SUPFAM" id="SSF48371">
    <property type="entry name" value="ARM repeat"/>
    <property type="match status" value="1"/>
</dbReference>
<evidence type="ECO:0000313" key="4">
    <source>
        <dbReference type="Proteomes" id="UP000218702"/>
    </source>
</evidence>
<evidence type="ECO:0000259" key="2">
    <source>
        <dbReference type="Pfam" id="PF03781"/>
    </source>
</evidence>
<dbReference type="GO" id="GO:0120147">
    <property type="term" value="F:formylglycine-generating oxidase activity"/>
    <property type="evidence" value="ECO:0007669"/>
    <property type="project" value="TreeGrafter"/>
</dbReference>
<evidence type="ECO:0000256" key="1">
    <source>
        <dbReference type="ARBA" id="ARBA00009299"/>
    </source>
</evidence>
<dbReference type="KEGG" id="dcm:NIES806_12950"/>
<keyword evidence="4" id="KW-1185">Reference proteome</keyword>
<evidence type="ECO:0000313" key="3">
    <source>
        <dbReference type="EMBL" id="BAZ85095.1"/>
    </source>
</evidence>
<gene>
    <name evidence="3" type="ORF">NIES806_12950</name>
</gene>
<dbReference type="PANTHER" id="PTHR23150:SF19">
    <property type="entry name" value="FORMYLGLYCINE-GENERATING ENZYME"/>
    <property type="match status" value="1"/>
</dbReference>
<dbReference type="Gene3D" id="3.90.1580.10">
    <property type="entry name" value="paralog of FGE (formylglycine-generating enzyme)"/>
    <property type="match status" value="1"/>
</dbReference>
<reference evidence="3 4" key="1">
    <citation type="submission" date="2017-06" db="EMBL/GenBank/DDBJ databases">
        <title>Genome sequencing of cyanobaciteial culture collection at National Institute for Environmental Studies (NIES).</title>
        <authorList>
            <person name="Hirose Y."/>
            <person name="Shimura Y."/>
            <person name="Fujisawa T."/>
            <person name="Nakamura Y."/>
            <person name="Kawachi M."/>
        </authorList>
    </citation>
    <scope>NUCLEOTIDE SEQUENCE [LARGE SCALE GENOMIC DNA]</scope>
    <source>
        <strain evidence="3 4">NIES-806</strain>
    </source>
</reference>
<sequence length="371" mass="41413">MNHPQQPREYDAVLGGNSPSPEGAAVLGGIEGVKLRLQNPDAKVRIAALEQAVNYGEQGLDLVIAGLKDESWDIQNAAYLILNKRTEPRIKQILQDPRQLGFKLEQIQVVTVNKFGEIIQRQPRIARYFTEDVGNGVKLEMAAIPGGTFMMGSPENEDRSLDNESPQHQVSVPSFFMGKYPVTQAQYQAIMGNNLSHFQGQNRPVESVSWNDAVKFCEKLSQRTGKTYRLPSEAEWEYACRAGTTTPFHFGETITTDLANYYGNYTYASAPRGEYRKQTTDVGSFPPNAFGLYDMHGNVREWCLDDWVNRYNNAPTNGSAVTSSTTSKLLCGASWSDVPVYCRSASRLYYNRAVRVNDSGFRVVCFSAART</sequence>
<proteinExistence type="inferred from homology"/>
<dbReference type="RefSeq" id="WP_096665376.1">
    <property type="nucleotide sequence ID" value="NZ_AP018316.1"/>
</dbReference>
<dbReference type="Proteomes" id="UP000218702">
    <property type="component" value="Chromosome"/>
</dbReference>
<dbReference type="SUPFAM" id="SSF56436">
    <property type="entry name" value="C-type lectin-like"/>
    <property type="match status" value="1"/>
</dbReference>
<dbReference type="PANTHER" id="PTHR23150">
    <property type="entry name" value="SULFATASE MODIFYING FACTOR 1, 2"/>
    <property type="match status" value="1"/>
</dbReference>
<dbReference type="OrthoDB" id="9768004at2"/>
<feature type="domain" description="Sulfatase-modifying factor enzyme-like" evidence="2">
    <location>
        <begin position="140"/>
        <end position="364"/>
    </location>
</feature>